<evidence type="ECO:0000256" key="10">
    <source>
        <dbReference type="ARBA" id="ARBA00047767"/>
    </source>
</evidence>
<dbReference type="InterPro" id="IPR011817">
    <property type="entry name" value="Uridylate_kinase"/>
</dbReference>
<dbReference type="GO" id="GO:0033862">
    <property type="term" value="F:UMP kinase activity"/>
    <property type="evidence" value="ECO:0007669"/>
    <property type="project" value="UniProtKB-EC"/>
</dbReference>
<comment type="catalytic activity">
    <reaction evidence="10 11">
        <text>UMP + ATP = UDP + ADP</text>
        <dbReference type="Rhea" id="RHEA:24400"/>
        <dbReference type="ChEBI" id="CHEBI:30616"/>
        <dbReference type="ChEBI" id="CHEBI:57865"/>
        <dbReference type="ChEBI" id="CHEBI:58223"/>
        <dbReference type="ChEBI" id="CHEBI:456216"/>
        <dbReference type="EC" id="2.7.4.22"/>
    </reaction>
</comment>
<dbReference type="PANTHER" id="PTHR42833:SF4">
    <property type="entry name" value="URIDYLATE KINASE PUMPKIN, CHLOROPLASTIC"/>
    <property type="match status" value="1"/>
</dbReference>
<evidence type="ECO:0000259" key="12">
    <source>
        <dbReference type="Pfam" id="PF00696"/>
    </source>
</evidence>
<sequence>MRYRRILLKLSGEALMGRLSYGIDPEVVQGIAREIAEIVAGGVQTAIVVGGGNIFRGVKGAAAGMDRATADYIGMLATVMNAMTLQDALEQIGVATRVQTAISMQEVAEPYIRRRAMRHLEKGRVVIFAAGSGNPFFTTDTTAALRAAEIDAEVVFKATKVDGVYDADPKLNPTARRFESLNYNHVLRHGLQVMDGTAITLCQENNIPIVVFDLSVAGNICRAVQGEPIGTIVGGYCEIK</sequence>
<comment type="caution">
    <text evidence="11">Lacks conserved residue(s) required for the propagation of feature annotation.</text>
</comment>
<dbReference type="PIRSF" id="PIRSF005650">
    <property type="entry name" value="Uridylate_kin"/>
    <property type="match status" value="1"/>
</dbReference>
<dbReference type="RefSeq" id="WP_071454202.1">
    <property type="nucleotide sequence ID" value="NZ_CP017675.1"/>
</dbReference>
<evidence type="ECO:0000256" key="4">
    <source>
        <dbReference type="ARBA" id="ARBA00022490"/>
    </source>
</evidence>
<dbReference type="SUPFAM" id="SSF53633">
    <property type="entry name" value="Carbamate kinase-like"/>
    <property type="match status" value="1"/>
</dbReference>
<comment type="subcellular location">
    <subcellularLocation>
        <location evidence="1 11">Cytoplasm</location>
    </subcellularLocation>
</comment>
<feature type="binding site" evidence="11">
    <location>
        <position position="165"/>
    </location>
    <ligand>
        <name>ATP</name>
        <dbReference type="ChEBI" id="CHEBI:30616"/>
    </ligand>
</feature>
<dbReference type="UniPathway" id="UPA00159">
    <property type="reaction ID" value="UER00275"/>
</dbReference>
<feature type="binding site" evidence="11">
    <location>
        <position position="56"/>
    </location>
    <ligand>
        <name>ATP</name>
        <dbReference type="ChEBI" id="CHEBI:30616"/>
    </ligand>
</feature>
<dbReference type="GO" id="GO:0005524">
    <property type="term" value="F:ATP binding"/>
    <property type="evidence" value="ECO:0007669"/>
    <property type="project" value="UniProtKB-KW"/>
</dbReference>
<dbReference type="OrthoDB" id="9807458at2"/>
<proteinExistence type="inferred from homology"/>
<feature type="binding site" evidence="11">
    <location>
        <begin position="132"/>
        <end position="139"/>
    </location>
    <ligand>
        <name>UMP</name>
        <dbReference type="ChEBI" id="CHEBI:57865"/>
    </ligand>
</feature>
<gene>
    <name evidence="11 13" type="primary">pyrH</name>
    <name evidence="13" type="ORF">GlitD10_1326</name>
</gene>
<feature type="binding site" evidence="11">
    <location>
        <begin position="9"/>
        <end position="12"/>
    </location>
    <ligand>
        <name>ATP</name>
        <dbReference type="ChEBI" id="CHEBI:30616"/>
    </ligand>
</feature>
<feature type="binding site" evidence="11">
    <location>
        <position position="159"/>
    </location>
    <ligand>
        <name>ATP</name>
        <dbReference type="ChEBI" id="CHEBI:30616"/>
    </ligand>
</feature>
<accession>A0A1J0ACJ7</accession>
<keyword evidence="14" id="KW-1185">Reference proteome</keyword>
<feature type="binding site" evidence="11">
    <location>
        <position position="71"/>
    </location>
    <ligand>
        <name>UMP</name>
        <dbReference type="ChEBI" id="CHEBI:57865"/>
    </ligand>
</feature>
<evidence type="ECO:0000256" key="11">
    <source>
        <dbReference type="HAMAP-Rule" id="MF_01220"/>
    </source>
</evidence>
<dbReference type="Gene3D" id="3.40.1160.10">
    <property type="entry name" value="Acetylglutamate kinase-like"/>
    <property type="match status" value="1"/>
</dbReference>
<dbReference type="InterPro" id="IPR001048">
    <property type="entry name" value="Asp/Glu/Uridylate_kinase"/>
</dbReference>
<evidence type="ECO:0000256" key="3">
    <source>
        <dbReference type="ARBA" id="ARBA00007614"/>
    </source>
</evidence>
<name>A0A1J0ACJ7_9CYAN</name>
<dbReference type="HAMAP" id="MF_01220_B">
    <property type="entry name" value="PyrH_B"/>
    <property type="match status" value="1"/>
</dbReference>
<dbReference type="Proteomes" id="UP000180235">
    <property type="component" value="Chromosome"/>
</dbReference>
<dbReference type="NCBIfam" id="TIGR02075">
    <property type="entry name" value="pyrH_bact"/>
    <property type="match status" value="1"/>
</dbReference>
<evidence type="ECO:0000256" key="7">
    <source>
        <dbReference type="ARBA" id="ARBA00022777"/>
    </source>
</evidence>
<protein>
    <recommendedName>
        <fullName evidence="11">Uridylate kinase</fullName>
        <shortName evidence="11">UK</shortName>
        <ecNumber evidence="11">2.7.4.22</ecNumber>
    </recommendedName>
    <alternativeName>
        <fullName evidence="11">Uridine monophosphate kinase</fullName>
        <shortName evidence="11">UMP kinase</shortName>
        <shortName evidence="11">UMPK</shortName>
    </alternativeName>
</protein>
<dbReference type="CDD" id="cd04254">
    <property type="entry name" value="AAK_UMPK-PyrH-Ec"/>
    <property type="match status" value="1"/>
</dbReference>
<keyword evidence="8 11" id="KW-0067">ATP-binding</keyword>
<dbReference type="GO" id="GO:0006225">
    <property type="term" value="P:UDP biosynthetic process"/>
    <property type="evidence" value="ECO:0007669"/>
    <property type="project" value="TreeGrafter"/>
</dbReference>
<feature type="binding site" evidence="11">
    <location>
        <position position="51"/>
    </location>
    <ligand>
        <name>UMP</name>
        <dbReference type="ChEBI" id="CHEBI:57865"/>
    </ligand>
</feature>
<dbReference type="KEGG" id="glt:GlitD10_1326"/>
<dbReference type="InterPro" id="IPR036393">
    <property type="entry name" value="AceGlu_kinase-like_sf"/>
</dbReference>
<evidence type="ECO:0000256" key="9">
    <source>
        <dbReference type="ARBA" id="ARBA00022975"/>
    </source>
</evidence>
<keyword evidence="6 11" id="KW-0547">Nucleotide-binding</keyword>
<keyword evidence="4 11" id="KW-0963">Cytoplasm</keyword>
<dbReference type="GO" id="GO:0044210">
    <property type="term" value="P:'de novo' CTP biosynthetic process"/>
    <property type="evidence" value="ECO:0007669"/>
    <property type="project" value="UniProtKB-UniRule"/>
</dbReference>
<feature type="domain" description="Aspartate/glutamate/uridylate kinase" evidence="12">
    <location>
        <begin position="5"/>
        <end position="213"/>
    </location>
</feature>
<keyword evidence="9 11" id="KW-0665">Pyrimidine biosynthesis</keyword>
<dbReference type="Pfam" id="PF00696">
    <property type="entry name" value="AA_kinase"/>
    <property type="match status" value="1"/>
</dbReference>
<reference evidence="13 14" key="1">
    <citation type="submission" date="2016-10" db="EMBL/GenBank/DDBJ databases">
        <title>Description of Gloeomargarita lithophora gen. nov., sp. nov., a thylakoid-bearing basal-branching cyanobacterium with intracellular carbonates, and proposal for Gloeomargaritales ord. nov.</title>
        <authorList>
            <person name="Moreira D."/>
            <person name="Tavera R."/>
            <person name="Benzerara K."/>
            <person name="Skouri-Panet F."/>
            <person name="Couradeau E."/>
            <person name="Gerard E."/>
            <person name="Loussert C."/>
            <person name="Novelo E."/>
            <person name="Zivanovic Y."/>
            <person name="Lopez-Garcia P."/>
        </authorList>
    </citation>
    <scope>NUCLEOTIDE SEQUENCE [LARGE SCALE GENOMIC DNA]</scope>
    <source>
        <strain evidence="13 14">D10</strain>
    </source>
</reference>
<dbReference type="EMBL" id="CP017675">
    <property type="protein sequence ID" value="APB33647.1"/>
    <property type="molecule type" value="Genomic_DNA"/>
</dbReference>
<evidence type="ECO:0000256" key="5">
    <source>
        <dbReference type="ARBA" id="ARBA00022679"/>
    </source>
</evidence>
<evidence type="ECO:0000256" key="8">
    <source>
        <dbReference type="ARBA" id="ARBA00022840"/>
    </source>
</evidence>
<dbReference type="GO" id="GO:0005737">
    <property type="term" value="C:cytoplasm"/>
    <property type="evidence" value="ECO:0007669"/>
    <property type="project" value="UniProtKB-SubCell"/>
</dbReference>
<feature type="binding site" evidence="11">
    <location>
        <position position="52"/>
    </location>
    <ligand>
        <name>ATP</name>
        <dbReference type="ChEBI" id="CHEBI:30616"/>
    </ligand>
</feature>
<dbReference type="AlphaFoldDB" id="A0A1J0ACJ7"/>
<evidence type="ECO:0000256" key="2">
    <source>
        <dbReference type="ARBA" id="ARBA00004791"/>
    </source>
</evidence>
<evidence type="ECO:0000256" key="6">
    <source>
        <dbReference type="ARBA" id="ARBA00022741"/>
    </source>
</evidence>
<dbReference type="PANTHER" id="PTHR42833">
    <property type="entry name" value="URIDYLATE KINASE"/>
    <property type="match status" value="1"/>
</dbReference>
<evidence type="ECO:0000256" key="1">
    <source>
        <dbReference type="ARBA" id="ARBA00004496"/>
    </source>
</evidence>
<feature type="binding site" evidence="11">
    <location>
        <position position="168"/>
    </location>
    <ligand>
        <name>ATP</name>
        <dbReference type="ChEBI" id="CHEBI:30616"/>
    </ligand>
</feature>
<dbReference type="STRING" id="1188229.GlitD10_1326"/>
<dbReference type="EC" id="2.7.4.22" evidence="11"/>
<comment type="subunit">
    <text evidence="11">Homohexamer.</text>
</comment>
<dbReference type="InterPro" id="IPR015963">
    <property type="entry name" value="Uridylate_kinase_bac"/>
</dbReference>
<comment type="function">
    <text evidence="11">Catalyzes the reversible phosphorylation of UMP to UDP.</text>
</comment>
<keyword evidence="7 11" id="KW-0418">Kinase</keyword>
<comment type="activity regulation">
    <text evidence="11">Inhibited by UTP.</text>
</comment>
<comment type="pathway">
    <text evidence="2 11">Pyrimidine metabolism; CTP biosynthesis via de novo pathway; UDP from UMP (UMPK route): step 1/1.</text>
</comment>
<dbReference type="FunFam" id="3.40.1160.10:FF:000001">
    <property type="entry name" value="Uridylate kinase"/>
    <property type="match status" value="1"/>
</dbReference>
<evidence type="ECO:0000313" key="14">
    <source>
        <dbReference type="Proteomes" id="UP000180235"/>
    </source>
</evidence>
<evidence type="ECO:0000313" key="13">
    <source>
        <dbReference type="EMBL" id="APB33647.1"/>
    </source>
</evidence>
<comment type="similarity">
    <text evidence="3 11">Belongs to the UMP kinase family.</text>
</comment>
<organism evidence="13 14">
    <name type="scientific">Gloeomargarita lithophora Alchichica-D10</name>
    <dbReference type="NCBI Taxonomy" id="1188229"/>
    <lineage>
        <taxon>Bacteria</taxon>
        <taxon>Bacillati</taxon>
        <taxon>Cyanobacteriota</taxon>
        <taxon>Cyanophyceae</taxon>
        <taxon>Gloeomargaritales</taxon>
        <taxon>Gloeomargaritaceae</taxon>
        <taxon>Gloeomargarita</taxon>
    </lineage>
</organism>
<keyword evidence="5 11" id="KW-0808">Transferase</keyword>